<sequence>MVTLVRPSSSFTGSSSTISTTSPGGWGMRLACFPGAQTNCVPTTRLALLNATQSDLARVPMPANDGTQLHRIVFGYKADTQTVGTPLDVSSEGTVTAPSRSSSTTASYSLGWNVQSYRTVSGRNRNTSLTADPVWSPLFYWDSGMWASYLAPLTTAANPTDFQGIGGVDLYVTAVLHERLAAHAATITTRFPLPTVLSGATNARLFLIVRFPTGALPTSSSFASVASALVTPLTRLGPQLMDQTTDTLLAAAVTNMKSTGMTLASPALTSSTGLWLRLASVNLGSGKTGAAHTHFAPLTIGSLGLPTASFGMWRMNVTLVTVIPEAALLAHLITTSNPWPAVTFFLVLSVLSAAVAAPILHVSTTLTYLATRFYTYATTHAFRRPVKVPTAGASGAASTSMALLDDVAALAGRARGSTMTLKAGDYTGLPLDRDPDAMHGKWLLEVYRVRNAMAELATAMAKAALERQLRDRAGIAVAPAAHQHHQIVDKQAAAGAGIASSPRATTVLLSRAVSATPNASQVLERPAET</sequence>
<accession>A0A0L0SSB1</accession>
<reference evidence="2 3" key="1">
    <citation type="submission" date="2009-11" db="EMBL/GenBank/DDBJ databases">
        <title>Annotation of Allomyces macrogynus ATCC 38327.</title>
        <authorList>
            <consortium name="The Broad Institute Genome Sequencing Platform"/>
            <person name="Russ C."/>
            <person name="Cuomo C."/>
            <person name="Burger G."/>
            <person name="Gray M.W."/>
            <person name="Holland P.W.H."/>
            <person name="King N."/>
            <person name="Lang F.B.F."/>
            <person name="Roger A.J."/>
            <person name="Ruiz-Trillo I."/>
            <person name="Young S.K."/>
            <person name="Zeng Q."/>
            <person name="Gargeya S."/>
            <person name="Fitzgerald M."/>
            <person name="Haas B."/>
            <person name="Abouelleil A."/>
            <person name="Alvarado L."/>
            <person name="Arachchi H.M."/>
            <person name="Berlin A."/>
            <person name="Chapman S.B."/>
            <person name="Gearin G."/>
            <person name="Goldberg J."/>
            <person name="Griggs A."/>
            <person name="Gujja S."/>
            <person name="Hansen M."/>
            <person name="Heiman D."/>
            <person name="Howarth C."/>
            <person name="Larimer J."/>
            <person name="Lui A."/>
            <person name="MacDonald P.J.P."/>
            <person name="McCowen C."/>
            <person name="Montmayeur A."/>
            <person name="Murphy C."/>
            <person name="Neiman D."/>
            <person name="Pearson M."/>
            <person name="Priest M."/>
            <person name="Roberts A."/>
            <person name="Saif S."/>
            <person name="Shea T."/>
            <person name="Sisk P."/>
            <person name="Stolte C."/>
            <person name="Sykes S."/>
            <person name="Wortman J."/>
            <person name="Nusbaum C."/>
            <person name="Birren B."/>
        </authorList>
    </citation>
    <scope>NUCLEOTIDE SEQUENCE [LARGE SCALE GENOMIC DNA]</scope>
    <source>
        <strain evidence="2 3">ATCC 38327</strain>
    </source>
</reference>
<dbReference type="AlphaFoldDB" id="A0A0L0SSB1"/>
<protein>
    <submittedName>
        <fullName evidence="2">Uncharacterized protein</fullName>
    </submittedName>
</protein>
<reference evidence="3" key="2">
    <citation type="submission" date="2009-11" db="EMBL/GenBank/DDBJ databases">
        <title>The Genome Sequence of Allomyces macrogynus strain ATCC 38327.</title>
        <authorList>
            <consortium name="The Broad Institute Genome Sequencing Platform"/>
            <person name="Russ C."/>
            <person name="Cuomo C."/>
            <person name="Shea T."/>
            <person name="Young S.K."/>
            <person name="Zeng Q."/>
            <person name="Koehrsen M."/>
            <person name="Haas B."/>
            <person name="Borodovsky M."/>
            <person name="Guigo R."/>
            <person name="Alvarado L."/>
            <person name="Berlin A."/>
            <person name="Borenstein D."/>
            <person name="Chen Z."/>
            <person name="Engels R."/>
            <person name="Freedman E."/>
            <person name="Gellesch M."/>
            <person name="Goldberg J."/>
            <person name="Griggs A."/>
            <person name="Gujja S."/>
            <person name="Heiman D."/>
            <person name="Hepburn T."/>
            <person name="Howarth C."/>
            <person name="Jen D."/>
            <person name="Larson L."/>
            <person name="Lewis B."/>
            <person name="Mehta T."/>
            <person name="Park D."/>
            <person name="Pearson M."/>
            <person name="Roberts A."/>
            <person name="Saif S."/>
            <person name="Shenoy N."/>
            <person name="Sisk P."/>
            <person name="Stolte C."/>
            <person name="Sykes S."/>
            <person name="Walk T."/>
            <person name="White J."/>
            <person name="Yandava C."/>
            <person name="Burger G."/>
            <person name="Gray M.W."/>
            <person name="Holland P.W.H."/>
            <person name="King N."/>
            <person name="Lang F.B.F."/>
            <person name="Roger A.J."/>
            <person name="Ruiz-Trillo I."/>
            <person name="Lander E."/>
            <person name="Nusbaum C."/>
        </authorList>
    </citation>
    <scope>NUCLEOTIDE SEQUENCE [LARGE SCALE GENOMIC DNA]</scope>
    <source>
        <strain evidence="3">ATCC 38327</strain>
    </source>
</reference>
<dbReference type="EMBL" id="GG745347">
    <property type="protein sequence ID" value="KNE65392.1"/>
    <property type="molecule type" value="Genomic_DNA"/>
</dbReference>
<dbReference type="Proteomes" id="UP000054350">
    <property type="component" value="Unassembled WGS sequence"/>
</dbReference>
<feature type="compositionally biased region" description="Low complexity" evidence="1">
    <location>
        <begin position="8"/>
        <end position="22"/>
    </location>
</feature>
<name>A0A0L0SSB1_ALLM3</name>
<evidence type="ECO:0000256" key="1">
    <source>
        <dbReference type="SAM" id="MobiDB-lite"/>
    </source>
</evidence>
<gene>
    <name evidence="2" type="ORF">AMAG_19460</name>
</gene>
<proteinExistence type="predicted"/>
<organism evidence="2 3">
    <name type="scientific">Allomyces macrogynus (strain ATCC 38327)</name>
    <name type="common">Allomyces javanicus var. macrogynus</name>
    <dbReference type="NCBI Taxonomy" id="578462"/>
    <lineage>
        <taxon>Eukaryota</taxon>
        <taxon>Fungi</taxon>
        <taxon>Fungi incertae sedis</taxon>
        <taxon>Blastocladiomycota</taxon>
        <taxon>Blastocladiomycetes</taxon>
        <taxon>Blastocladiales</taxon>
        <taxon>Blastocladiaceae</taxon>
        <taxon>Allomyces</taxon>
    </lineage>
</organism>
<feature type="region of interest" description="Disordered" evidence="1">
    <location>
        <begin position="1"/>
        <end position="22"/>
    </location>
</feature>
<keyword evidence="3" id="KW-1185">Reference proteome</keyword>
<evidence type="ECO:0000313" key="3">
    <source>
        <dbReference type="Proteomes" id="UP000054350"/>
    </source>
</evidence>
<evidence type="ECO:0000313" key="2">
    <source>
        <dbReference type="EMBL" id="KNE65392.1"/>
    </source>
</evidence>
<dbReference type="VEuPathDB" id="FungiDB:AMAG_19460"/>